<dbReference type="Pfam" id="PF04199">
    <property type="entry name" value="Cyclase"/>
    <property type="match status" value="1"/>
</dbReference>
<dbReference type="InParanoid" id="A0A2P5ICG9"/>
<organism evidence="2 3">
    <name type="scientific">Diaporthe helianthi</name>
    <dbReference type="NCBI Taxonomy" id="158607"/>
    <lineage>
        <taxon>Eukaryota</taxon>
        <taxon>Fungi</taxon>
        <taxon>Dikarya</taxon>
        <taxon>Ascomycota</taxon>
        <taxon>Pezizomycotina</taxon>
        <taxon>Sordariomycetes</taxon>
        <taxon>Sordariomycetidae</taxon>
        <taxon>Diaporthales</taxon>
        <taxon>Diaporthaceae</taxon>
        <taxon>Diaporthe</taxon>
    </lineage>
</organism>
<evidence type="ECO:0000313" key="3">
    <source>
        <dbReference type="Proteomes" id="UP000094444"/>
    </source>
</evidence>
<keyword evidence="3" id="KW-1185">Reference proteome</keyword>
<dbReference type="InterPro" id="IPR007325">
    <property type="entry name" value="KFase/CYL"/>
</dbReference>
<dbReference type="PANTHER" id="PTHR34861">
    <property type="match status" value="1"/>
</dbReference>
<accession>A0A2P5ICG9</accession>
<dbReference type="AlphaFoldDB" id="A0A2P5ICG9"/>
<dbReference type="SUPFAM" id="SSF102198">
    <property type="entry name" value="Putative cyclase"/>
    <property type="match status" value="1"/>
</dbReference>
<dbReference type="Proteomes" id="UP000094444">
    <property type="component" value="Unassembled WGS sequence"/>
</dbReference>
<dbReference type="GO" id="GO:0019441">
    <property type="term" value="P:L-tryptophan catabolic process to kynurenine"/>
    <property type="evidence" value="ECO:0007669"/>
    <property type="project" value="InterPro"/>
</dbReference>
<dbReference type="GO" id="GO:0004061">
    <property type="term" value="F:arylformamidase activity"/>
    <property type="evidence" value="ECO:0007669"/>
    <property type="project" value="InterPro"/>
</dbReference>
<comment type="caution">
    <text evidence="2">The sequence shown here is derived from an EMBL/GenBank/DDBJ whole genome shotgun (WGS) entry which is preliminary data.</text>
</comment>
<dbReference type="PANTHER" id="PTHR34861:SF11">
    <property type="entry name" value="CYCLASE"/>
    <property type="match status" value="1"/>
</dbReference>
<comment type="similarity">
    <text evidence="1">Belongs to the Cyclase 1 superfamily.</text>
</comment>
<dbReference type="Gene3D" id="3.50.30.50">
    <property type="entry name" value="Putative cyclase"/>
    <property type="match status" value="1"/>
</dbReference>
<evidence type="ECO:0008006" key="4">
    <source>
        <dbReference type="Google" id="ProtNLM"/>
    </source>
</evidence>
<proteinExistence type="inferred from homology"/>
<protein>
    <recommendedName>
        <fullName evidence="4">Cyclase</fullName>
    </recommendedName>
</protein>
<dbReference type="InterPro" id="IPR037175">
    <property type="entry name" value="KFase_sf"/>
</dbReference>
<evidence type="ECO:0000313" key="2">
    <source>
        <dbReference type="EMBL" id="POS80212.1"/>
    </source>
</evidence>
<name>A0A2P5ICG9_DIAHE</name>
<sequence>MPAFADLPLRQGDPPYSAWGLWGEDDNIGALNWLSRGVIRDAATEIREGLRFSLNWEVGKPVTPAYARYQDAYEHSIKLLGHVADDIITFNTQRSSQWDGLRHFAYQKEKLWYNGATLKDIVDLKTGNPRLGINWWHSAGGVAGRGVLIDYWAWAVANGKHYDAVRPHGITYDDLMACFRWQQEQSPECLELRTGDILLIRTGYHVRYAQLGTEEEREIGEAWPAASSGPHQDLRLLKWLWDGRVAAVGGDSPGWEGFPADDKAGFTFHEVLLAGWGCPIAELLWLEDVAASCRERRRWTFLLTSAPLNVSGGVGSPANMLAIA</sequence>
<gene>
    <name evidence="2" type="ORF">DHEL01_v201404</name>
</gene>
<reference evidence="2" key="1">
    <citation type="submission" date="2017-09" db="EMBL/GenBank/DDBJ databases">
        <title>Polyketide synthases of a Diaporthe helianthi virulent isolate.</title>
        <authorList>
            <person name="Baroncelli R."/>
        </authorList>
    </citation>
    <scope>NUCLEOTIDE SEQUENCE [LARGE SCALE GENOMIC DNA]</scope>
    <source>
        <strain evidence="2">7/96</strain>
    </source>
</reference>
<evidence type="ECO:0000256" key="1">
    <source>
        <dbReference type="ARBA" id="ARBA00007865"/>
    </source>
</evidence>
<dbReference type="EMBL" id="MAVT02000064">
    <property type="protein sequence ID" value="POS80212.1"/>
    <property type="molecule type" value="Genomic_DNA"/>
</dbReference>
<dbReference type="OrthoDB" id="5396at2759"/>